<dbReference type="Proteomes" id="UP001397290">
    <property type="component" value="Unassembled WGS sequence"/>
</dbReference>
<evidence type="ECO:0000256" key="1">
    <source>
        <dbReference type="PROSITE-ProRule" id="PRU00047"/>
    </source>
</evidence>
<dbReference type="EMBL" id="JAAHCF010000036">
    <property type="protein sequence ID" value="KAK8149808.1"/>
    <property type="molecule type" value="Genomic_DNA"/>
</dbReference>
<reference evidence="4 5" key="1">
    <citation type="submission" date="2020-02" db="EMBL/GenBank/DDBJ databases">
        <title>Comparative genomics of the hypocrealean fungal genus Beauvera.</title>
        <authorList>
            <person name="Showalter D.N."/>
            <person name="Bushley K.E."/>
            <person name="Rehner S.A."/>
        </authorList>
    </citation>
    <scope>NUCLEOTIDE SEQUENCE [LARGE SCALE GENOMIC DNA]</scope>
    <source>
        <strain evidence="4 5">ARSEF4384</strain>
    </source>
</reference>
<feature type="region of interest" description="Disordered" evidence="2">
    <location>
        <begin position="497"/>
        <end position="520"/>
    </location>
</feature>
<comment type="caution">
    <text evidence="4">The sequence shown here is derived from an EMBL/GenBank/DDBJ whole genome shotgun (WGS) entry which is preliminary data.</text>
</comment>
<evidence type="ECO:0000313" key="4">
    <source>
        <dbReference type="EMBL" id="KAK8149808.1"/>
    </source>
</evidence>
<keyword evidence="5" id="KW-1185">Reference proteome</keyword>
<feature type="region of interest" description="Disordered" evidence="2">
    <location>
        <begin position="133"/>
        <end position="235"/>
    </location>
</feature>
<name>A0AAW0S609_9HYPO</name>
<evidence type="ECO:0000259" key="3">
    <source>
        <dbReference type="PROSITE" id="PS50158"/>
    </source>
</evidence>
<dbReference type="AlphaFoldDB" id="A0AAW0S609"/>
<organism evidence="4 5">
    <name type="scientific">Beauveria asiatica</name>
    <dbReference type="NCBI Taxonomy" id="1069075"/>
    <lineage>
        <taxon>Eukaryota</taxon>
        <taxon>Fungi</taxon>
        <taxon>Dikarya</taxon>
        <taxon>Ascomycota</taxon>
        <taxon>Pezizomycotina</taxon>
        <taxon>Sordariomycetes</taxon>
        <taxon>Hypocreomycetidae</taxon>
        <taxon>Hypocreales</taxon>
        <taxon>Cordycipitaceae</taxon>
        <taxon>Beauveria</taxon>
    </lineage>
</organism>
<accession>A0AAW0S609</accession>
<evidence type="ECO:0000256" key="2">
    <source>
        <dbReference type="SAM" id="MobiDB-lite"/>
    </source>
</evidence>
<proteinExistence type="predicted"/>
<dbReference type="InterPro" id="IPR001878">
    <property type="entry name" value="Znf_CCHC"/>
</dbReference>
<feature type="region of interest" description="Disordered" evidence="2">
    <location>
        <begin position="289"/>
        <end position="332"/>
    </location>
</feature>
<dbReference type="GO" id="GO:0003676">
    <property type="term" value="F:nucleic acid binding"/>
    <property type="evidence" value="ECO:0007669"/>
    <property type="project" value="InterPro"/>
</dbReference>
<keyword evidence="1" id="KW-0479">Metal-binding</keyword>
<keyword evidence="1" id="KW-0863">Zinc-finger</keyword>
<feature type="compositionally biased region" description="Basic and acidic residues" evidence="2">
    <location>
        <begin position="312"/>
        <end position="326"/>
    </location>
</feature>
<sequence length="520" mass="57241">MSQNNDSNNGSNNGAVGGRLVSRREEGEELVDFATALRGRFNIVSVNARPVAVSRNENIADSRASGSNVAAAAEAARDALVQAREVPLDTEFRVVVSRSALTRFGGYPNEFIPIQPMDDDEFVPASNVQENRLSAPVQTVKQETQENRESAPVQTVKQETQENRESASGQQDTSTQDTSTGSQQWPEQTPSQYQLRLRQRRERHARREQEGQLRPRGAQQGRRDFGRRNPLQSTTEAVEAYAQKLREACESLNEADRMFNQLARANRGRGNRGLGAMAPIRIPESFRRAAARTQPNHGSIAASDAQQQRPSARPDARHQKPNDPRPNRGGNNVKICGNCGKDGHVLAQCVHPSEDGFVHGCSTCNKNDHESLDMCPFRPTNAIKLFTRAVLERQNRPPLAQYKDWIPLAEAVPAGRLPQAFPWMPGFLSTLLDLPAGSRPWDNFDYTRNDASSLPVDPSTASWAVIQQHKEMLRRVLLEAGMVNGGLCGAIGEEDFPSLETPMPHGESSGSHAGADVAQH</sequence>
<feature type="compositionally biased region" description="Low complexity" evidence="2">
    <location>
        <begin position="168"/>
        <end position="184"/>
    </location>
</feature>
<protein>
    <recommendedName>
        <fullName evidence="3">CCHC-type domain-containing protein</fullName>
    </recommendedName>
</protein>
<dbReference type="PROSITE" id="PS50158">
    <property type="entry name" value="ZF_CCHC"/>
    <property type="match status" value="1"/>
</dbReference>
<dbReference type="InterPro" id="IPR036875">
    <property type="entry name" value="Znf_CCHC_sf"/>
</dbReference>
<dbReference type="GO" id="GO:0008270">
    <property type="term" value="F:zinc ion binding"/>
    <property type="evidence" value="ECO:0007669"/>
    <property type="project" value="UniProtKB-KW"/>
</dbReference>
<feature type="compositionally biased region" description="Polar residues" evidence="2">
    <location>
        <begin position="133"/>
        <end position="142"/>
    </location>
</feature>
<evidence type="ECO:0000313" key="5">
    <source>
        <dbReference type="Proteomes" id="UP001397290"/>
    </source>
</evidence>
<feature type="domain" description="CCHC-type" evidence="3">
    <location>
        <begin position="336"/>
        <end position="349"/>
    </location>
</feature>
<dbReference type="SUPFAM" id="SSF57756">
    <property type="entry name" value="Retrovirus zinc finger-like domains"/>
    <property type="match status" value="1"/>
</dbReference>
<keyword evidence="1" id="KW-0862">Zinc</keyword>
<gene>
    <name evidence="4" type="ORF">G3M48_005419</name>
</gene>